<dbReference type="GO" id="GO:0005886">
    <property type="term" value="C:plasma membrane"/>
    <property type="evidence" value="ECO:0007669"/>
    <property type="project" value="UniProtKB-SubCell"/>
</dbReference>
<name>A0A5C8PMD3_9HYPH</name>
<feature type="transmembrane region" description="Helical" evidence="9">
    <location>
        <begin position="12"/>
        <end position="32"/>
    </location>
</feature>
<keyword evidence="5 9" id="KW-0997">Cell inner membrane</keyword>
<dbReference type="InterPro" id="IPR004764">
    <property type="entry name" value="MdtF-like"/>
</dbReference>
<reference evidence="11 12" key="1">
    <citation type="submission" date="2019-06" db="EMBL/GenBank/DDBJ databases">
        <title>New taxonomy in bacterial strain CC-CFT640, isolated from vineyard.</title>
        <authorList>
            <person name="Lin S.-Y."/>
            <person name="Tsai C.-F."/>
            <person name="Young C.-C."/>
        </authorList>
    </citation>
    <scope>NUCLEOTIDE SEQUENCE [LARGE SCALE GENOMIC DNA]</scope>
    <source>
        <strain evidence="11 12">CC-CFT640</strain>
    </source>
</reference>
<feature type="transmembrane region" description="Helical" evidence="9">
    <location>
        <begin position="1012"/>
        <end position="1034"/>
    </location>
</feature>
<dbReference type="AlphaFoldDB" id="A0A5C8PMD3"/>
<dbReference type="FunFam" id="3.30.70.1430:FF:000001">
    <property type="entry name" value="Efflux pump membrane transporter"/>
    <property type="match status" value="1"/>
</dbReference>
<evidence type="ECO:0000256" key="2">
    <source>
        <dbReference type="ARBA" id="ARBA00010942"/>
    </source>
</evidence>
<keyword evidence="4" id="KW-1003">Cell membrane</keyword>
<dbReference type="PANTHER" id="PTHR32063:SF11">
    <property type="entry name" value="CATION OR DRUG EFFLUX SYSTEM PROTEIN"/>
    <property type="match status" value="1"/>
</dbReference>
<dbReference type="PRINTS" id="PR00702">
    <property type="entry name" value="ACRIFLAVINRP"/>
</dbReference>
<proteinExistence type="inferred from homology"/>
<dbReference type="Gene3D" id="3.30.70.1440">
    <property type="entry name" value="Multidrug efflux transporter AcrB pore domain"/>
    <property type="match status" value="1"/>
</dbReference>
<evidence type="ECO:0000256" key="7">
    <source>
        <dbReference type="ARBA" id="ARBA00022989"/>
    </source>
</evidence>
<feature type="transmembrane region" description="Helical" evidence="9">
    <location>
        <begin position="980"/>
        <end position="1000"/>
    </location>
</feature>
<organism evidence="11 12">
    <name type="scientific">Vineibacter terrae</name>
    <dbReference type="NCBI Taxonomy" id="2586908"/>
    <lineage>
        <taxon>Bacteria</taxon>
        <taxon>Pseudomonadati</taxon>
        <taxon>Pseudomonadota</taxon>
        <taxon>Alphaproteobacteria</taxon>
        <taxon>Hyphomicrobiales</taxon>
        <taxon>Vineibacter</taxon>
    </lineage>
</organism>
<dbReference type="Gene3D" id="3.30.2090.10">
    <property type="entry name" value="Multidrug efflux transporter AcrB TolC docking domain, DN and DC subdomains"/>
    <property type="match status" value="2"/>
</dbReference>
<evidence type="ECO:0000313" key="11">
    <source>
        <dbReference type="EMBL" id="TXL75181.1"/>
    </source>
</evidence>
<dbReference type="GO" id="GO:0015562">
    <property type="term" value="F:efflux transmembrane transporter activity"/>
    <property type="evidence" value="ECO:0007669"/>
    <property type="project" value="InterPro"/>
</dbReference>
<keyword evidence="12" id="KW-1185">Reference proteome</keyword>
<keyword evidence="6 9" id="KW-0812">Transmembrane</keyword>
<feature type="transmembrane region" description="Helical" evidence="9">
    <location>
        <begin position="342"/>
        <end position="362"/>
    </location>
</feature>
<gene>
    <name evidence="11" type="ORF">FHP25_14980</name>
</gene>
<dbReference type="SUPFAM" id="SSF82693">
    <property type="entry name" value="Multidrug efflux transporter AcrB pore domain, PN1, PN2, PC1 and PC2 subdomains"/>
    <property type="match status" value="4"/>
</dbReference>
<dbReference type="RefSeq" id="WP_147847752.1">
    <property type="nucleotide sequence ID" value="NZ_VDUZ01000015.1"/>
</dbReference>
<dbReference type="InterPro" id="IPR001036">
    <property type="entry name" value="Acrflvin-R"/>
</dbReference>
<dbReference type="InterPro" id="IPR000731">
    <property type="entry name" value="SSD"/>
</dbReference>
<evidence type="ECO:0000256" key="8">
    <source>
        <dbReference type="ARBA" id="ARBA00023136"/>
    </source>
</evidence>
<evidence type="ECO:0000256" key="4">
    <source>
        <dbReference type="ARBA" id="ARBA00022475"/>
    </source>
</evidence>
<feature type="transmembrane region" description="Helical" evidence="9">
    <location>
        <begin position="397"/>
        <end position="419"/>
    </location>
</feature>
<dbReference type="SUPFAM" id="SSF82866">
    <property type="entry name" value="Multidrug efflux transporter AcrB transmembrane domain"/>
    <property type="match status" value="2"/>
</dbReference>
<sequence length="1061" mass="114490">MRFTHFFIDHPIFASVLSILITIIGTAAYFTLPVAQFPDIAPPTIEVRTSYPGASAQVISDTVATPIEQEINGVENMLYVSSQATGDGQLVIQITFALGTNLDTAQVLVQNRVAIAEPRLPEEVRRIGVTVRKSSPDLLMVIHLSSPDASRDLLYISNYATLQIRDVLARLDGVGDVRVFSARDYAMRVWLDPDRIAARGLTAGDVVAALRAQNVQVSAGVLNQPPIPRPSAFQYNIEALGRLQDPRQFENIIVRNDPDGRVTRVRDIGRVELGAQDYTTNGYLEQREALPLLIFQRPGSNALETAARLQATMAQLSKSFPPGLHYDIKYNPTEFIQQSVDAVVHTIFEAVVLVVLVVILFLQTWRASLIPIIAIPISLVGTFAVLAAMGYSLNNLSLFGLVLAIGIVVDDAIVVVENVERNLRNGMSPRDAAHETMDEVGGALVAIAIVLSAVFIPAAFIPGISGQFFRQFAVTIAAATLISCFVSLTLSPALCAILFKPHQAHATPSRLTRPIVAFFDGFNRGFDWLAASYGRMTARLVRMIAVVLAVYAGLLVLTGWQFGRAPTGFIPQQDQGYLITVIQLPPGASLARTDEVVRRAAKEIMQIEGVESLAAFAGFDGATFTNASNAGAIFVVEKSFEERAKTGITQDKIQAELQRRLGAFQEAFIITIKPPPVRGIGNAGGFKMMVQDQRGRGPDALAAAVASLSQAAAQSGDVAGLFSLFNTRTPKIYADIDRVQSEILGVPANRVFEALEIYVGSSFVNEFNLLGRTYRVTAQADGQFRQDLHAIANLKTRNDAGEMVPIGAIATFRDLTGAYRVPRYNLYPAAELQGSAAPGRSTGQSLATMERLAATELPDGFSFEWTELALQEKLAGNSGLLVFVAAAIFVFLLLAAQYESWSLPLAVILIVPMCLLAAVSGILLRGMDVNILAQVGFVVLVGLAAKNAILIVEFARQAEAEGRDRFTAAVDAARTRLRPILMTSFAFILGVVPLAIATGAGAEMRQSLGTAVFFGMLGVTIFGLVFTPVFYVALRGLVAWLPRRRQPPPPPAEAEPTQGSA</sequence>
<feature type="transmembrane region" description="Helical" evidence="9">
    <location>
        <begin position="472"/>
        <end position="499"/>
    </location>
</feature>
<feature type="transmembrane region" description="Helical" evidence="9">
    <location>
        <begin position="440"/>
        <end position="460"/>
    </location>
</feature>
<comment type="similarity">
    <text evidence="2 9">Belongs to the resistance-nodulation-cell division (RND) (TC 2.A.6) family.</text>
</comment>
<evidence type="ECO:0000256" key="3">
    <source>
        <dbReference type="ARBA" id="ARBA00022448"/>
    </source>
</evidence>
<feature type="domain" description="SSD" evidence="10">
    <location>
        <begin position="368"/>
        <end position="497"/>
    </location>
</feature>
<dbReference type="PANTHER" id="PTHR32063">
    <property type="match status" value="1"/>
</dbReference>
<evidence type="ECO:0000256" key="5">
    <source>
        <dbReference type="ARBA" id="ARBA00022519"/>
    </source>
</evidence>
<accession>A0A5C8PMD3</accession>
<feature type="transmembrane region" description="Helical" evidence="9">
    <location>
        <begin position="540"/>
        <end position="562"/>
    </location>
</feature>
<dbReference type="OrthoDB" id="9806532at2"/>
<dbReference type="InterPro" id="IPR027463">
    <property type="entry name" value="AcrB_DN_DC_subdom"/>
</dbReference>
<dbReference type="SUPFAM" id="SSF82714">
    <property type="entry name" value="Multidrug efflux transporter AcrB TolC docking domain, DN and DC subdomains"/>
    <property type="match status" value="2"/>
</dbReference>
<dbReference type="GO" id="GO:0009636">
    <property type="term" value="P:response to toxic substance"/>
    <property type="evidence" value="ECO:0007669"/>
    <property type="project" value="UniProtKB-ARBA"/>
</dbReference>
<protein>
    <recommendedName>
        <fullName evidence="9">Efflux pump membrane transporter</fullName>
    </recommendedName>
</protein>
<keyword evidence="3 9" id="KW-0813">Transport</keyword>
<dbReference type="NCBIfam" id="TIGR00915">
    <property type="entry name" value="2A0602"/>
    <property type="match status" value="1"/>
</dbReference>
<dbReference type="PROSITE" id="PS50156">
    <property type="entry name" value="SSD"/>
    <property type="match status" value="1"/>
</dbReference>
<dbReference type="FunFam" id="1.20.1640.10:FF:000001">
    <property type="entry name" value="Efflux pump membrane transporter"/>
    <property type="match status" value="1"/>
</dbReference>
<feature type="transmembrane region" description="Helical" evidence="9">
    <location>
        <begin position="878"/>
        <end position="896"/>
    </location>
</feature>
<comment type="caution">
    <text evidence="11">The sequence shown here is derived from an EMBL/GenBank/DDBJ whole genome shotgun (WGS) entry which is preliminary data.</text>
</comment>
<feature type="transmembrane region" description="Helical" evidence="9">
    <location>
        <begin position="931"/>
        <end position="955"/>
    </location>
</feature>
<dbReference type="EMBL" id="VDUZ01000015">
    <property type="protein sequence ID" value="TXL75181.1"/>
    <property type="molecule type" value="Genomic_DNA"/>
</dbReference>
<dbReference type="Gene3D" id="3.30.70.1430">
    <property type="entry name" value="Multidrug efflux transporter AcrB pore domain"/>
    <property type="match status" value="2"/>
</dbReference>
<evidence type="ECO:0000256" key="1">
    <source>
        <dbReference type="ARBA" id="ARBA00004429"/>
    </source>
</evidence>
<comment type="subcellular location">
    <subcellularLocation>
        <location evidence="1 9">Cell inner membrane</location>
        <topology evidence="1 9">Multi-pass membrane protein</topology>
    </subcellularLocation>
</comment>
<keyword evidence="8 9" id="KW-0472">Membrane</keyword>
<evidence type="ECO:0000256" key="9">
    <source>
        <dbReference type="RuleBase" id="RU364070"/>
    </source>
</evidence>
<evidence type="ECO:0000313" key="12">
    <source>
        <dbReference type="Proteomes" id="UP000321638"/>
    </source>
</evidence>
<feature type="transmembrane region" description="Helical" evidence="9">
    <location>
        <begin position="369"/>
        <end position="391"/>
    </location>
</feature>
<dbReference type="Pfam" id="PF00873">
    <property type="entry name" value="ACR_tran"/>
    <property type="match status" value="1"/>
</dbReference>
<evidence type="ECO:0000256" key="6">
    <source>
        <dbReference type="ARBA" id="ARBA00022692"/>
    </source>
</evidence>
<feature type="transmembrane region" description="Helical" evidence="9">
    <location>
        <begin position="903"/>
        <end position="925"/>
    </location>
</feature>
<dbReference type="NCBIfam" id="NF000282">
    <property type="entry name" value="RND_permease_1"/>
    <property type="match status" value="1"/>
</dbReference>
<dbReference type="Proteomes" id="UP000321638">
    <property type="component" value="Unassembled WGS sequence"/>
</dbReference>
<dbReference type="GO" id="GO:0042910">
    <property type="term" value="F:xenobiotic transmembrane transporter activity"/>
    <property type="evidence" value="ECO:0007669"/>
    <property type="project" value="TreeGrafter"/>
</dbReference>
<dbReference type="Gene3D" id="1.20.1640.10">
    <property type="entry name" value="Multidrug efflux transporter AcrB transmembrane domain"/>
    <property type="match status" value="2"/>
</dbReference>
<keyword evidence="7 9" id="KW-1133">Transmembrane helix</keyword>
<dbReference type="Gene3D" id="3.30.70.1320">
    <property type="entry name" value="Multidrug efflux transporter AcrB pore domain like"/>
    <property type="match status" value="1"/>
</dbReference>
<evidence type="ECO:0000259" key="10">
    <source>
        <dbReference type="PROSITE" id="PS50156"/>
    </source>
</evidence>